<name>A0A9X3YRC3_9GAMM</name>
<proteinExistence type="predicted"/>
<dbReference type="AlphaFoldDB" id="A0A9X3YRC3"/>
<evidence type="ECO:0000313" key="4">
    <source>
        <dbReference type="Proteomes" id="UP001139971"/>
    </source>
</evidence>
<evidence type="ECO:0000259" key="2">
    <source>
        <dbReference type="Pfam" id="PF01979"/>
    </source>
</evidence>
<keyword evidence="4" id="KW-1185">Reference proteome</keyword>
<protein>
    <submittedName>
        <fullName evidence="3">Amidohydrolase family protein</fullName>
    </submittedName>
</protein>
<dbReference type="Pfam" id="PF01979">
    <property type="entry name" value="Amidohydro_1"/>
    <property type="match status" value="1"/>
</dbReference>
<sequence length="679" mass="72698">MKRIRFAATLALAALGCAAAASAQTTSRYSVLFQGKPGGAQTTTDVDGRVTVDFSFRNNGRGPDVKEEYSWSRDGTLTSFRLTGKSTIGSEINETYTRDGDTATWRSTADNGEKSVKGPTIYLPAAESSVENLAALVRAIGKAGGRLEAVPSGELTARKLASVDVARGEARRKVALHAIGGVGLQPAFVWLDDDAGMALFASISTGFDDSATILAGWEDQVATLKRRQVDAESEMLAAFAKKHSHALPGVTVVRNARVFDAERGALGAASDVYVEAGRIVEIAATGKSARKAANTVDAQGRALLPGLYDMHGHETAWGAPLQIAGGVTTVRDLGNDNAMLADLSAQIDAGTRLGARIVPAGFIEGESPYSAHYGFVIKDLAGAKKAVDWYAEHRYPQIKIYNSFPKDLVKETAAYAHEKGLRVSGHVPAFMRAEEVVRLGYDEVQHINQLMLNFFVKPDTDTRTLARFYLVAENAHALDLDSQPVKDFVALLKERGTVIDPTLAVFEFMGDKAGETMQTYRAVADHFPVSLQRSLRSGFFSVPDDKAVAYRGSVKKMAQFVGAMYRAGIPVVAGTDAIPGFTLHRELQIYVEGAGMTPAQALAIATVNGAKYTRTSDKGGGIATGKNADLVLVDGDPTQDITSLRKIAFVMKGGTAYYPDEIYRELGVAPFVQSVKVVK</sequence>
<dbReference type="InterPro" id="IPR051781">
    <property type="entry name" value="Metallo-dep_Hydrolase"/>
</dbReference>
<keyword evidence="1" id="KW-0732">Signal</keyword>
<dbReference type="Gene3D" id="1.20.58.520">
    <property type="entry name" value="Amidohydrolase"/>
    <property type="match status" value="1"/>
</dbReference>
<accession>A0A9X3YRC3</accession>
<dbReference type="PROSITE" id="PS51257">
    <property type="entry name" value="PROKAR_LIPOPROTEIN"/>
    <property type="match status" value="1"/>
</dbReference>
<dbReference type="Gene3D" id="3.40.50.10910">
    <property type="entry name" value="Amidohydrolase"/>
    <property type="match status" value="1"/>
</dbReference>
<dbReference type="RefSeq" id="WP_263541229.1">
    <property type="nucleotide sequence ID" value="NZ_JAOVZO020000020.1"/>
</dbReference>
<dbReference type="Gene3D" id="3.30.110.90">
    <property type="entry name" value="Amidohydrolase"/>
    <property type="match status" value="1"/>
</dbReference>
<evidence type="ECO:0000313" key="3">
    <source>
        <dbReference type="EMBL" id="MDC8015678.1"/>
    </source>
</evidence>
<dbReference type="PANTHER" id="PTHR43135">
    <property type="entry name" value="ALPHA-D-RIBOSE 1-METHYLPHOSPHONATE 5-TRIPHOSPHATE DIPHOSPHATASE"/>
    <property type="match status" value="1"/>
</dbReference>
<dbReference type="SUPFAM" id="SSF51338">
    <property type="entry name" value="Composite domain of metallo-dependent hydrolases"/>
    <property type="match status" value="1"/>
</dbReference>
<gene>
    <name evidence="3" type="ORF">OD750_024390</name>
</gene>
<feature type="signal peptide" evidence="1">
    <location>
        <begin position="1"/>
        <end position="23"/>
    </location>
</feature>
<dbReference type="InterPro" id="IPR006680">
    <property type="entry name" value="Amidohydro-rel"/>
</dbReference>
<reference evidence="3" key="1">
    <citation type="submission" date="2023-02" db="EMBL/GenBank/DDBJ databases">
        <title>Tahibacter soli sp. nov. isolated from soil.</title>
        <authorList>
            <person name="Baek J.H."/>
            <person name="Lee J.K."/>
            <person name="Choi D.G."/>
            <person name="Jeon C.O."/>
        </authorList>
    </citation>
    <scope>NUCLEOTIDE SEQUENCE</scope>
    <source>
        <strain evidence="3">BL</strain>
    </source>
</reference>
<dbReference type="InterPro" id="IPR032466">
    <property type="entry name" value="Metal_Hydrolase"/>
</dbReference>
<evidence type="ECO:0000256" key="1">
    <source>
        <dbReference type="SAM" id="SignalP"/>
    </source>
</evidence>
<organism evidence="3 4">
    <name type="scientific">Tahibacter soli</name>
    <dbReference type="NCBI Taxonomy" id="2983605"/>
    <lineage>
        <taxon>Bacteria</taxon>
        <taxon>Pseudomonadati</taxon>
        <taxon>Pseudomonadota</taxon>
        <taxon>Gammaproteobacteria</taxon>
        <taxon>Lysobacterales</taxon>
        <taxon>Rhodanobacteraceae</taxon>
        <taxon>Tahibacter</taxon>
    </lineage>
</organism>
<comment type="caution">
    <text evidence="3">The sequence shown here is derived from an EMBL/GenBank/DDBJ whole genome shotgun (WGS) entry which is preliminary data.</text>
</comment>
<dbReference type="SUPFAM" id="SSF51556">
    <property type="entry name" value="Metallo-dependent hydrolases"/>
    <property type="match status" value="1"/>
</dbReference>
<dbReference type="GO" id="GO:0016810">
    <property type="term" value="F:hydrolase activity, acting on carbon-nitrogen (but not peptide) bonds"/>
    <property type="evidence" value="ECO:0007669"/>
    <property type="project" value="InterPro"/>
</dbReference>
<dbReference type="EMBL" id="JAOVZO020000020">
    <property type="protein sequence ID" value="MDC8015678.1"/>
    <property type="molecule type" value="Genomic_DNA"/>
</dbReference>
<dbReference type="Gene3D" id="2.30.40.10">
    <property type="entry name" value="Urease, subunit C, domain 1"/>
    <property type="match status" value="1"/>
</dbReference>
<dbReference type="InterPro" id="IPR011059">
    <property type="entry name" value="Metal-dep_hydrolase_composite"/>
</dbReference>
<dbReference type="PANTHER" id="PTHR43135:SF3">
    <property type="entry name" value="ALPHA-D-RIBOSE 1-METHYLPHOSPHONATE 5-TRIPHOSPHATE DIPHOSPHATASE"/>
    <property type="match status" value="1"/>
</dbReference>
<feature type="chain" id="PRO_5040968394" evidence="1">
    <location>
        <begin position="24"/>
        <end position="679"/>
    </location>
</feature>
<dbReference type="Proteomes" id="UP001139971">
    <property type="component" value="Unassembled WGS sequence"/>
</dbReference>
<feature type="domain" description="Amidohydrolase-related" evidence="2">
    <location>
        <begin position="323"/>
        <end position="655"/>
    </location>
</feature>